<dbReference type="PANTHER" id="PTHR43304:SF1">
    <property type="entry name" value="PAC DOMAIN-CONTAINING PROTEIN"/>
    <property type="match status" value="1"/>
</dbReference>
<feature type="domain" description="PAC" evidence="14">
    <location>
        <begin position="762"/>
        <end position="812"/>
    </location>
</feature>
<evidence type="ECO:0000256" key="3">
    <source>
        <dbReference type="ARBA" id="ARBA00012438"/>
    </source>
</evidence>
<reference evidence="15 16" key="1">
    <citation type="journal article" date="2012" name="Extremophiles">
        <title>Thermotomaculum hydrothermale gen. nov., sp. nov., a novel heterotrophic thermophile within the phylum Acidobacteria from a deep-sea hydrothermal vent chimney in the Southern Okinawa Trough.</title>
        <authorList>
            <person name="Izumi H."/>
            <person name="Nunoura T."/>
            <person name="Miyazaki M."/>
            <person name="Mino S."/>
            <person name="Toki T."/>
            <person name="Takai K."/>
            <person name="Sako Y."/>
            <person name="Sawabe T."/>
            <person name="Nakagawa S."/>
        </authorList>
    </citation>
    <scope>NUCLEOTIDE SEQUENCE [LARGE SCALE GENOMIC DNA]</scope>
    <source>
        <strain evidence="15 16">AC55</strain>
    </source>
</reference>
<feature type="domain" description="PAC" evidence="14">
    <location>
        <begin position="512"/>
        <end position="564"/>
    </location>
</feature>
<protein>
    <recommendedName>
        <fullName evidence="3">histidine kinase</fullName>
        <ecNumber evidence="3">2.7.13.3</ecNumber>
    </recommendedName>
</protein>
<dbReference type="InterPro" id="IPR013655">
    <property type="entry name" value="PAS_fold_3"/>
</dbReference>
<dbReference type="SUPFAM" id="SSF55785">
    <property type="entry name" value="PYP-like sensor domain (PAS domain)"/>
    <property type="match status" value="5"/>
</dbReference>
<feature type="domain" description="PAS" evidence="13">
    <location>
        <begin position="688"/>
        <end position="757"/>
    </location>
</feature>
<dbReference type="KEGG" id="thyd:TTHT_1378"/>
<dbReference type="CDD" id="cd00082">
    <property type="entry name" value="HisKA"/>
    <property type="match status" value="1"/>
</dbReference>
<evidence type="ECO:0000256" key="7">
    <source>
        <dbReference type="ARBA" id="ARBA00022692"/>
    </source>
</evidence>
<dbReference type="InterPro" id="IPR036097">
    <property type="entry name" value="HisK_dim/P_sf"/>
</dbReference>
<dbReference type="Pfam" id="PF00512">
    <property type="entry name" value="HisKA"/>
    <property type="match status" value="1"/>
</dbReference>
<gene>
    <name evidence="15" type="ORF">TTHT_1378</name>
</gene>
<dbReference type="Pfam" id="PF02518">
    <property type="entry name" value="HATPase_c"/>
    <property type="match status" value="1"/>
</dbReference>
<dbReference type="EMBL" id="AP017470">
    <property type="protein sequence ID" value="BBB32890.1"/>
    <property type="molecule type" value="Genomic_DNA"/>
</dbReference>
<dbReference type="SMART" id="SM00091">
    <property type="entry name" value="PAS"/>
    <property type="match status" value="5"/>
</dbReference>
<feature type="transmembrane region" description="Helical" evidence="11">
    <location>
        <begin position="133"/>
        <end position="153"/>
    </location>
</feature>
<dbReference type="SMART" id="SM00086">
    <property type="entry name" value="PAC"/>
    <property type="match status" value="4"/>
</dbReference>
<dbReference type="InterPro" id="IPR005467">
    <property type="entry name" value="His_kinase_dom"/>
</dbReference>
<evidence type="ECO:0000256" key="2">
    <source>
        <dbReference type="ARBA" id="ARBA00004651"/>
    </source>
</evidence>
<evidence type="ECO:0000259" key="13">
    <source>
        <dbReference type="PROSITE" id="PS50112"/>
    </source>
</evidence>
<evidence type="ECO:0000256" key="11">
    <source>
        <dbReference type="SAM" id="Phobius"/>
    </source>
</evidence>
<evidence type="ECO:0000256" key="8">
    <source>
        <dbReference type="ARBA" id="ARBA00022777"/>
    </source>
</evidence>
<dbReference type="PROSITE" id="PS50109">
    <property type="entry name" value="HIS_KIN"/>
    <property type="match status" value="1"/>
</dbReference>
<dbReference type="InterPro" id="IPR003594">
    <property type="entry name" value="HATPase_dom"/>
</dbReference>
<dbReference type="Pfam" id="PF13426">
    <property type="entry name" value="PAS_9"/>
    <property type="match status" value="4"/>
</dbReference>
<dbReference type="NCBIfam" id="TIGR00229">
    <property type="entry name" value="sensory_box"/>
    <property type="match status" value="4"/>
</dbReference>
<feature type="domain" description="PAS" evidence="13">
    <location>
        <begin position="438"/>
        <end position="510"/>
    </location>
</feature>
<keyword evidence="5" id="KW-0597">Phosphoprotein</keyword>
<feature type="domain" description="Histidine kinase" evidence="12">
    <location>
        <begin position="834"/>
        <end position="1047"/>
    </location>
</feature>
<dbReference type="Proteomes" id="UP000595564">
    <property type="component" value="Chromosome"/>
</dbReference>
<dbReference type="PRINTS" id="PR00344">
    <property type="entry name" value="BCTRLSENSOR"/>
</dbReference>
<keyword evidence="7 11" id="KW-0812">Transmembrane</keyword>
<dbReference type="InterPro" id="IPR000014">
    <property type="entry name" value="PAS"/>
</dbReference>
<feature type="transmembrane region" description="Helical" evidence="11">
    <location>
        <begin position="69"/>
        <end position="95"/>
    </location>
</feature>
<dbReference type="Gene3D" id="1.10.1760.20">
    <property type="match status" value="1"/>
</dbReference>
<dbReference type="InterPro" id="IPR004358">
    <property type="entry name" value="Sig_transdc_His_kin-like_C"/>
</dbReference>
<dbReference type="InterPro" id="IPR000700">
    <property type="entry name" value="PAS-assoc_C"/>
</dbReference>
<dbReference type="Gene3D" id="3.30.565.10">
    <property type="entry name" value="Histidine kinase-like ATPase, C-terminal domain"/>
    <property type="match status" value="1"/>
</dbReference>
<dbReference type="SUPFAM" id="SSF55874">
    <property type="entry name" value="ATPase domain of HSP90 chaperone/DNA topoisomerase II/histidine kinase"/>
    <property type="match status" value="1"/>
</dbReference>
<name>A0A7R6SYQ0_9BACT</name>
<comment type="catalytic activity">
    <reaction evidence="1">
        <text>ATP + protein L-histidine = ADP + protein N-phospho-L-histidine.</text>
        <dbReference type="EC" id="2.7.13.3"/>
    </reaction>
</comment>
<dbReference type="SMART" id="SM00388">
    <property type="entry name" value="HisKA"/>
    <property type="match status" value="1"/>
</dbReference>
<dbReference type="AlphaFoldDB" id="A0A7R6SYQ0"/>
<evidence type="ECO:0000256" key="6">
    <source>
        <dbReference type="ARBA" id="ARBA00022679"/>
    </source>
</evidence>
<dbReference type="SMART" id="SM00387">
    <property type="entry name" value="HATPase_c"/>
    <property type="match status" value="1"/>
</dbReference>
<dbReference type="EC" id="2.7.13.3" evidence="3"/>
<dbReference type="GO" id="GO:0000155">
    <property type="term" value="F:phosphorelay sensor kinase activity"/>
    <property type="evidence" value="ECO:0007669"/>
    <property type="project" value="InterPro"/>
</dbReference>
<feature type="transmembrane region" description="Helical" evidence="11">
    <location>
        <begin position="101"/>
        <end position="121"/>
    </location>
</feature>
<feature type="domain" description="PAS" evidence="13">
    <location>
        <begin position="565"/>
        <end position="619"/>
    </location>
</feature>
<evidence type="ECO:0000256" key="4">
    <source>
        <dbReference type="ARBA" id="ARBA00022475"/>
    </source>
</evidence>
<dbReference type="Gene3D" id="3.30.450.20">
    <property type="entry name" value="PAS domain"/>
    <property type="match status" value="5"/>
</dbReference>
<dbReference type="FunFam" id="3.30.565.10:FF:000006">
    <property type="entry name" value="Sensor histidine kinase WalK"/>
    <property type="match status" value="1"/>
</dbReference>
<proteinExistence type="predicted"/>
<evidence type="ECO:0000256" key="1">
    <source>
        <dbReference type="ARBA" id="ARBA00000085"/>
    </source>
</evidence>
<dbReference type="GO" id="GO:0005886">
    <property type="term" value="C:plasma membrane"/>
    <property type="evidence" value="ECO:0007669"/>
    <property type="project" value="UniProtKB-SubCell"/>
</dbReference>
<dbReference type="Gene3D" id="1.10.287.130">
    <property type="match status" value="1"/>
</dbReference>
<dbReference type="GO" id="GO:0071555">
    <property type="term" value="P:cell wall organization"/>
    <property type="evidence" value="ECO:0007669"/>
    <property type="project" value="InterPro"/>
</dbReference>
<evidence type="ECO:0000256" key="10">
    <source>
        <dbReference type="ARBA" id="ARBA00023136"/>
    </source>
</evidence>
<dbReference type="SUPFAM" id="SSF47384">
    <property type="entry name" value="Homodimeric domain of signal transducing histidine kinase"/>
    <property type="match status" value="1"/>
</dbReference>
<accession>A0A7R6SYQ0</accession>
<dbReference type="PANTHER" id="PTHR43304">
    <property type="entry name" value="PHYTOCHROME-LIKE PROTEIN CPH1"/>
    <property type="match status" value="1"/>
</dbReference>
<dbReference type="PROSITE" id="PS50112">
    <property type="entry name" value="PAS"/>
    <property type="match status" value="3"/>
</dbReference>
<evidence type="ECO:0000259" key="14">
    <source>
        <dbReference type="PROSITE" id="PS50113"/>
    </source>
</evidence>
<evidence type="ECO:0000313" key="15">
    <source>
        <dbReference type="EMBL" id="BBB32890.1"/>
    </source>
</evidence>
<dbReference type="CDD" id="cd00130">
    <property type="entry name" value="PAS"/>
    <property type="match status" value="3"/>
</dbReference>
<dbReference type="PROSITE" id="PS50113">
    <property type="entry name" value="PAC"/>
    <property type="match status" value="2"/>
</dbReference>
<dbReference type="RefSeq" id="WP_201327192.1">
    <property type="nucleotide sequence ID" value="NZ_AP017470.1"/>
</dbReference>
<keyword evidence="6" id="KW-0808">Transferase</keyword>
<comment type="subcellular location">
    <subcellularLocation>
        <location evidence="2">Cell membrane</location>
        <topology evidence="2">Multi-pass membrane protein</topology>
    </subcellularLocation>
</comment>
<keyword evidence="4" id="KW-1003">Cell membrane</keyword>
<dbReference type="InterPro" id="IPR035965">
    <property type="entry name" value="PAS-like_dom_sf"/>
</dbReference>
<dbReference type="InterPro" id="IPR003661">
    <property type="entry name" value="HisK_dim/P_dom"/>
</dbReference>
<dbReference type="Pfam" id="PF08447">
    <property type="entry name" value="PAS_3"/>
    <property type="match status" value="1"/>
</dbReference>
<keyword evidence="8 15" id="KW-0418">Kinase</keyword>
<evidence type="ECO:0000259" key="12">
    <source>
        <dbReference type="PROSITE" id="PS50109"/>
    </source>
</evidence>
<feature type="transmembrane region" description="Helical" evidence="11">
    <location>
        <begin position="165"/>
        <end position="185"/>
    </location>
</feature>
<dbReference type="InterPro" id="IPR011620">
    <property type="entry name" value="Sig_transdc_His_kinase_LytS_TM"/>
</dbReference>
<dbReference type="InterPro" id="IPR001610">
    <property type="entry name" value="PAC"/>
</dbReference>
<sequence>MSVFKGFLLNLFINLSFLLISGYIVNKLENDKNKAKIIQGTLFGFAAILNMTFPIKLEPGLIFDGRTIFINLSTILFGPLSGLISSAFASFYRLFIGGKGAIGGTLIILLAYLISLPFYYLTIKKQTRFYKRYFGYASFLTQVAMIPLIWVLIGKSTLLKLFYPFIIPALIIYPFVTVLGAYFLIEQIELKNMSQKIEDRERMMGAVLDNIDEIIILTDQNLKVLFLNRSAQKFCGIAEFSNKPLTDLFKFSSDTVKDPIKEAIKLLQNKKQTKTTEKCYLLKGIKKIPIEGQITAIKENHKNKFYVFTIKDISEKIEKENIMQNIIERTQEGIESYDKNWNYTFANKEAARLMKVKTPKDLIGKNKWKDLNPEAIGNSFHKACIEAFKKQKERYVENYFEPWDTWFENRIYPSNDGVTVFFRDITKKKKAELELKQKNEEIENLLNLNSIILFKFDIETRETTFISKNIESILGYSLEECFKQSWWRNHLYQEDREKAIINSDRIITANHTTQKFRFYKKDGDLVWILEKQKKIKNKATGKDEVLGVWIDITNLMAAEERLKESEERFKRIFYNDTVPMFLINLSDGKLEDANNAACKFYGYTIEEFKKLKLSDLHPEKTNFDMLMKLIKKQNNKNYIQTQHLTKNGEVKDVEIYGVPLSFGNKENVFAIVHDISEKKKYLRDLINSESKFFVIFNTMPIPATISDIKTGKFLDVNLKFEEITGYKKEEIIGKTSHDINLWNNFEDRERYLEMLNQNGYVDGTELKFRTKDGKILTTLVSATIQNIDGKPAIIGTAQDITELKKLQETLEERVRERTEHLEKLNEELKTFAHSIAHDLKEPLRSLYNFSEILEKEYKKIIDDKGQEYLNFIFESAKELQRKIENLNEYIKLGKEGITLGKVPLDRVIKKVINVLSSKIKDTEANLKIPENLPIVYGNDMLLEKVFQNLIDNSLKFVKKGKNPEISIQFKEKEERVIIFIEDNGIGMNIKYIEKAFNLFQRVHEGDLYEGTGIGLAIVKKAIDLMDGEISVNSEIGKGTTFILTLKK</sequence>
<dbReference type="Pfam" id="PF07694">
    <property type="entry name" value="5TM-5TMR_LYT"/>
    <property type="match status" value="1"/>
</dbReference>
<keyword evidence="16" id="KW-1185">Reference proteome</keyword>
<keyword evidence="10 11" id="KW-0472">Membrane</keyword>
<dbReference type="InterPro" id="IPR052162">
    <property type="entry name" value="Sensor_kinase/Photoreceptor"/>
</dbReference>
<organism evidence="15 16">
    <name type="scientific">Thermotomaculum hydrothermale</name>
    <dbReference type="NCBI Taxonomy" id="981385"/>
    <lineage>
        <taxon>Bacteria</taxon>
        <taxon>Pseudomonadati</taxon>
        <taxon>Acidobacteriota</taxon>
        <taxon>Holophagae</taxon>
        <taxon>Thermotomaculales</taxon>
        <taxon>Thermotomaculaceae</taxon>
        <taxon>Thermotomaculum</taxon>
    </lineage>
</organism>
<feature type="transmembrane region" description="Helical" evidence="11">
    <location>
        <begin position="37"/>
        <end position="57"/>
    </location>
</feature>
<dbReference type="InterPro" id="IPR036890">
    <property type="entry name" value="HATPase_C_sf"/>
</dbReference>
<evidence type="ECO:0000313" key="16">
    <source>
        <dbReference type="Proteomes" id="UP000595564"/>
    </source>
</evidence>
<keyword evidence="9 11" id="KW-1133">Transmembrane helix</keyword>
<evidence type="ECO:0000256" key="9">
    <source>
        <dbReference type="ARBA" id="ARBA00022989"/>
    </source>
</evidence>
<evidence type="ECO:0000256" key="5">
    <source>
        <dbReference type="ARBA" id="ARBA00022553"/>
    </source>
</evidence>
<feature type="transmembrane region" description="Helical" evidence="11">
    <location>
        <begin position="7"/>
        <end position="25"/>
    </location>
</feature>